<proteinExistence type="predicted"/>
<dbReference type="OrthoDB" id="5371818at2759"/>
<dbReference type="InterPro" id="IPR029068">
    <property type="entry name" value="Glyas_Bleomycin-R_OHBP_Dase"/>
</dbReference>
<dbReference type="InterPro" id="IPR004360">
    <property type="entry name" value="Glyas_Fos-R_dOase_dom"/>
</dbReference>
<name>A0A0D1YA41_9EURO</name>
<dbReference type="InterPro" id="IPR037523">
    <property type="entry name" value="VOC_core"/>
</dbReference>
<dbReference type="Proteomes" id="UP000053599">
    <property type="component" value="Unassembled WGS sequence"/>
</dbReference>
<evidence type="ECO:0000259" key="1">
    <source>
        <dbReference type="PROSITE" id="PS51819"/>
    </source>
</evidence>
<dbReference type="PROSITE" id="PS51819">
    <property type="entry name" value="VOC"/>
    <property type="match status" value="1"/>
</dbReference>
<feature type="domain" description="VOC" evidence="1">
    <location>
        <begin position="28"/>
        <end position="149"/>
    </location>
</feature>
<dbReference type="AlphaFoldDB" id="A0A0D1YA41"/>
<dbReference type="Pfam" id="PF00903">
    <property type="entry name" value="Glyoxalase"/>
    <property type="match status" value="1"/>
</dbReference>
<organism evidence="2 3">
    <name type="scientific">Exophiala sideris</name>
    <dbReference type="NCBI Taxonomy" id="1016849"/>
    <lineage>
        <taxon>Eukaryota</taxon>
        <taxon>Fungi</taxon>
        <taxon>Dikarya</taxon>
        <taxon>Ascomycota</taxon>
        <taxon>Pezizomycotina</taxon>
        <taxon>Eurotiomycetes</taxon>
        <taxon>Chaetothyriomycetidae</taxon>
        <taxon>Chaetothyriales</taxon>
        <taxon>Herpotrichiellaceae</taxon>
        <taxon>Exophiala</taxon>
    </lineage>
</organism>
<dbReference type="HOGENOM" id="CLU_098384_0_0_1"/>
<accession>A0A0D1YA41</accession>
<dbReference type="EMBL" id="KN846954">
    <property type="protein sequence ID" value="KIV77679.1"/>
    <property type="molecule type" value="Genomic_DNA"/>
</dbReference>
<evidence type="ECO:0000313" key="2">
    <source>
        <dbReference type="EMBL" id="KIV77679.1"/>
    </source>
</evidence>
<evidence type="ECO:0000313" key="3">
    <source>
        <dbReference type="Proteomes" id="UP000053599"/>
    </source>
</evidence>
<sequence length="220" mass="24499">MAPSAVHNGPVSSSDPLLSKAKRQTPQALCHVVLNTTPEHFQTMIDWYCAVLNAHVTHQDNVLAFLRYDDEHHRIAIIKRENLAPKPKGVMHAGLDHIAFAYPTLTALALQYLSLKADLILPLWTVNHGPTTSMYYQDPDGNKVELQVDNFDDPEEANEFMSGVKYDENPMGTDYDADELAQYVLSKALPSGEEGLSASEIKALKTRKDIGVRRDLPEGF</sequence>
<protein>
    <recommendedName>
        <fullName evidence="1">VOC domain-containing protein</fullName>
    </recommendedName>
</protein>
<dbReference type="SUPFAM" id="SSF54593">
    <property type="entry name" value="Glyoxalase/Bleomycin resistance protein/Dihydroxybiphenyl dioxygenase"/>
    <property type="match status" value="1"/>
</dbReference>
<reference evidence="2 3" key="1">
    <citation type="submission" date="2015-01" db="EMBL/GenBank/DDBJ databases">
        <title>The Genome Sequence of Exophiala sideris CBS121828.</title>
        <authorList>
            <consortium name="The Broad Institute Genomics Platform"/>
            <person name="Cuomo C."/>
            <person name="de Hoog S."/>
            <person name="Gorbushina A."/>
            <person name="Stielow B."/>
            <person name="Teixiera M."/>
            <person name="Abouelleil A."/>
            <person name="Chapman S.B."/>
            <person name="Priest M."/>
            <person name="Young S.K."/>
            <person name="Wortman J."/>
            <person name="Nusbaum C."/>
            <person name="Birren B."/>
        </authorList>
    </citation>
    <scope>NUCLEOTIDE SEQUENCE [LARGE SCALE GENOMIC DNA]</scope>
    <source>
        <strain evidence="2 3">CBS 121828</strain>
    </source>
</reference>
<dbReference type="Gene3D" id="3.10.180.10">
    <property type="entry name" value="2,3-Dihydroxybiphenyl 1,2-Dioxygenase, domain 1"/>
    <property type="match status" value="1"/>
</dbReference>
<gene>
    <name evidence="2" type="ORF">PV11_09462</name>
</gene>